<dbReference type="PANTHER" id="PTHR47447">
    <property type="entry name" value="OS03G0856100 PROTEIN"/>
    <property type="match status" value="1"/>
</dbReference>
<feature type="repeat" description="PPR" evidence="5">
    <location>
        <begin position="585"/>
        <end position="619"/>
    </location>
</feature>
<dbReference type="EMBL" id="AZGZ01000002">
    <property type="protein sequence ID" value="KZZ97244.1"/>
    <property type="molecule type" value="Genomic_DNA"/>
</dbReference>
<reference evidence="6 7" key="1">
    <citation type="journal article" date="2016" name="Genome Biol. Evol.">
        <title>Divergent and convergent evolution of fungal pathogenicity.</title>
        <authorList>
            <person name="Shang Y."/>
            <person name="Xiao G."/>
            <person name="Zheng P."/>
            <person name="Cen K."/>
            <person name="Zhan S."/>
            <person name="Wang C."/>
        </authorList>
    </citation>
    <scope>NUCLEOTIDE SEQUENCE [LARGE SCALE GENOMIC DNA]</scope>
    <source>
        <strain evidence="6 7">ARSEF 7405</strain>
    </source>
</reference>
<evidence type="ECO:0000313" key="6">
    <source>
        <dbReference type="EMBL" id="KZZ97244.1"/>
    </source>
</evidence>
<dbReference type="OrthoDB" id="4205447at2759"/>
<dbReference type="PANTHER" id="PTHR47447:SF17">
    <property type="entry name" value="OS12G0638900 PROTEIN"/>
    <property type="match status" value="1"/>
</dbReference>
<dbReference type="AlphaFoldDB" id="A0A168D0V3"/>
<evidence type="ECO:0000256" key="5">
    <source>
        <dbReference type="PROSITE-ProRule" id="PRU00708"/>
    </source>
</evidence>
<evidence type="ECO:0000256" key="2">
    <source>
        <dbReference type="ARBA" id="ARBA00022737"/>
    </source>
</evidence>
<keyword evidence="2" id="KW-0677">Repeat</keyword>
<protein>
    <submittedName>
        <fullName evidence="6">Pentatricopeptide repeat protein</fullName>
    </submittedName>
</protein>
<evidence type="ECO:0000256" key="1">
    <source>
        <dbReference type="ARBA" id="ARBA00006192"/>
    </source>
</evidence>
<organism evidence="6 7">
    <name type="scientific">Ascosphaera apis ARSEF 7405</name>
    <dbReference type="NCBI Taxonomy" id="392613"/>
    <lineage>
        <taxon>Eukaryota</taxon>
        <taxon>Fungi</taxon>
        <taxon>Dikarya</taxon>
        <taxon>Ascomycota</taxon>
        <taxon>Pezizomycotina</taxon>
        <taxon>Eurotiomycetes</taxon>
        <taxon>Eurotiomycetidae</taxon>
        <taxon>Onygenales</taxon>
        <taxon>Ascosphaeraceae</taxon>
        <taxon>Ascosphaera</taxon>
    </lineage>
</organism>
<comment type="subunit">
    <text evidence="4">Binds to mitochondrial small subunit 15S rRNA.</text>
</comment>
<evidence type="ECO:0000313" key="7">
    <source>
        <dbReference type="Proteomes" id="UP000242877"/>
    </source>
</evidence>
<dbReference type="Gene3D" id="1.25.40.10">
    <property type="entry name" value="Tetratricopeptide repeat domain"/>
    <property type="match status" value="2"/>
</dbReference>
<evidence type="ECO:0000256" key="4">
    <source>
        <dbReference type="ARBA" id="ARBA00044511"/>
    </source>
</evidence>
<dbReference type="InterPro" id="IPR002885">
    <property type="entry name" value="PPR_rpt"/>
</dbReference>
<accession>A0A168D0V3</accession>
<keyword evidence="7" id="KW-1185">Reference proteome</keyword>
<dbReference type="InterPro" id="IPR011990">
    <property type="entry name" value="TPR-like_helical_dom_sf"/>
</dbReference>
<evidence type="ECO:0000256" key="3">
    <source>
        <dbReference type="ARBA" id="ARBA00044493"/>
    </source>
</evidence>
<dbReference type="Proteomes" id="UP000242877">
    <property type="component" value="Unassembled WGS sequence"/>
</dbReference>
<comment type="similarity">
    <text evidence="1">Belongs to the CCM1 family.</text>
</comment>
<gene>
    <name evidence="6" type="ORF">AAP_00887</name>
</gene>
<proteinExistence type="inferred from homology"/>
<sequence>MFIEAAEERRVGRAFHLVRLYNLHIGPSRAESIALYRELLLQGRVRSHRAMVRKVHAALNRYGFDHNEDQYQKELQIRLQTANVMVEYRWWDKEFSKLYRDSLENPPIARRYARNVRHLIYHSLPIRSKDWPFIALRMIQDSPTQALRFLEMSDELPRYPFNMMSDCFLYLRVFHYDNMKESVKRRFRRLVRQCLAPSRWPLSSPSDTGVRLYLQFAASEHVREAFDYVLQHNIRVEFGGMLYFMSLFIQLEDSDSALQVLERITDMFSFEEVDMEKLRGHCCRLIVLATRQSISEEQPWNTAIWSRILDLGITPDQPMLNVVLGASLHHNMRDLAWNALDRMRNERYTPDSYTYVALFEDAQLREDLEQLDYLLGEIGLNLLQEPHIASKVLHVYLKHLFTRDYSRAERTQLLSRMIELYGHAHDFGPLVDLGLLKSNILESADGTKSTPSKHALVMVISAFLKVRLDTADILEVYNRFRQLVYNGHAVFGELAESDYMYNAFLMSLPKSPHLLTASGEIVRQMSEPLPDTARIKTPDGDRPISACLPTVQTWTIFMSHFTVLGDGQNVWNIRELMRQQGLEFNQIAWNTAIRIFATQDMVKDVEIALREMIAAGFRPDTFTMRSIKRLRDRGQVQYICKLLDALLTESVKE</sequence>
<name>A0A168D0V3_9EURO</name>
<dbReference type="VEuPathDB" id="FungiDB:AAP_00887"/>
<comment type="function">
    <text evidence="3">Regulates mitochondrial small subunit maturation by controlling 15S rRNA 5'-end processing. Localizes to the 5' precursor of the 15S rRNA in a position that is subsequently occupied by mS47 in the mature yeast mtSSU. Uses structure and sequence-specific RNA recognition, binding to a single-stranded region of the precursor and specifically recognizing bases -6 to -1. The exchange of Ccm1 for mS47 is coupled to the irreversible removal of precursor rRNA that is accompanied by conformational changes of the mitoribosomal proteins uS5m and mS26. These conformational changes signal completion of 5'-end rRNA processing through protection of the mature 5'-end of the 15S rRNA and stabilization of mS47. The removal of the 5' precursor together with the dissociation of Ccm1 may be catalyzed by the 5'-3' exoribonuclease Pet127. Involved in the specific removal of group I introns in mitochondrial encoded transcripts.</text>
</comment>
<comment type="caution">
    <text evidence="6">The sequence shown here is derived from an EMBL/GenBank/DDBJ whole genome shotgun (WGS) entry which is preliminary data.</text>
</comment>
<dbReference type="PROSITE" id="PS51375">
    <property type="entry name" value="PPR"/>
    <property type="match status" value="1"/>
</dbReference>